<dbReference type="GO" id="GO:0003676">
    <property type="term" value="F:nucleic acid binding"/>
    <property type="evidence" value="ECO:0007669"/>
    <property type="project" value="InterPro"/>
</dbReference>
<evidence type="ECO:0000313" key="16">
    <source>
        <dbReference type="Proteomes" id="UP000324748"/>
    </source>
</evidence>
<comment type="cofactor">
    <cofactor evidence="1 10">
        <name>Mg(2+)</name>
        <dbReference type="ChEBI" id="CHEBI:18420"/>
    </cofactor>
</comment>
<evidence type="ECO:0000256" key="11">
    <source>
        <dbReference type="SAM" id="MobiDB-lite"/>
    </source>
</evidence>
<evidence type="ECO:0000256" key="10">
    <source>
        <dbReference type="RuleBase" id="RU366055"/>
    </source>
</evidence>
<evidence type="ECO:0000259" key="13">
    <source>
        <dbReference type="SMART" id="SM00477"/>
    </source>
</evidence>
<dbReference type="InterPro" id="IPR001604">
    <property type="entry name" value="Endo_G_ENPP1-like_dom"/>
</dbReference>
<evidence type="ECO:0000256" key="12">
    <source>
        <dbReference type="SAM" id="SignalP"/>
    </source>
</evidence>
<feature type="signal peptide" evidence="12">
    <location>
        <begin position="1"/>
        <end position="21"/>
    </location>
</feature>
<evidence type="ECO:0000256" key="7">
    <source>
        <dbReference type="ARBA" id="ARBA00022842"/>
    </source>
</evidence>
<evidence type="ECO:0000256" key="1">
    <source>
        <dbReference type="ARBA" id="ARBA00001946"/>
    </source>
</evidence>
<feature type="active site" description="Proton acceptor" evidence="8">
    <location>
        <position position="167"/>
    </location>
</feature>
<keyword evidence="3 10" id="KW-0540">Nuclease</keyword>
<evidence type="ECO:0000256" key="5">
    <source>
        <dbReference type="ARBA" id="ARBA00022759"/>
    </source>
</evidence>
<dbReference type="SMART" id="SM00892">
    <property type="entry name" value="Endonuclease_NS"/>
    <property type="match status" value="1"/>
</dbReference>
<dbReference type="InterPro" id="IPR044925">
    <property type="entry name" value="His-Me_finger_sf"/>
</dbReference>
<keyword evidence="6 10" id="KW-0378">Hydrolase</keyword>
<dbReference type="GO" id="GO:0000014">
    <property type="term" value="F:single-stranded DNA endodeoxyribonuclease activity"/>
    <property type="evidence" value="ECO:0007669"/>
    <property type="project" value="TreeGrafter"/>
</dbReference>
<dbReference type="InterPro" id="IPR044929">
    <property type="entry name" value="DNA/RNA_non-sp_Endonuclease_sf"/>
</dbReference>
<evidence type="ECO:0000256" key="6">
    <source>
        <dbReference type="ARBA" id="ARBA00022801"/>
    </source>
</evidence>
<dbReference type="Gene3D" id="3.40.570.10">
    <property type="entry name" value="Extracellular Endonuclease, subunit A"/>
    <property type="match status" value="1"/>
</dbReference>
<proteinExistence type="inferred from homology"/>
<feature type="compositionally biased region" description="Basic and acidic residues" evidence="11">
    <location>
        <begin position="128"/>
        <end position="144"/>
    </location>
</feature>
<sequence length="349" mass="38381">MASTLSHSAVFAAGLLIGVGSIVYSNQRSSHPTHSSHSDNQNSINTIPTNSVSSQQAPFQQQHFFSVPQAPSTPLSQSSSLKEILRFGNPGPISDFFAREAYAVGYDRRTRNPAWTAEHLTSSNLKASDSDDKPDRSHSTFHEDMSIPSQFRSKLSDYFRSGYDRGHMVPAADAKRSQSAMNQTFLLSNIAPQVGEGFNRDYWAHLEGFVRQLTNSFQDVYVFTLPMYLPKQDPLTKKQIVSYEVIGNPPNVAVPTHFAKVVFATGGKLDSAGKGVLGSFVLPNDKISNDQPLTSFEVPVESVERSVGLNLLPESVKTNPVRLCSTVQCDNILKTLSQITYNKPKKPAK</sequence>
<evidence type="ECO:0000256" key="2">
    <source>
        <dbReference type="ARBA" id="ARBA00010052"/>
    </source>
</evidence>
<evidence type="ECO:0000256" key="3">
    <source>
        <dbReference type="ARBA" id="ARBA00022722"/>
    </source>
</evidence>
<keyword evidence="5 10" id="KW-0255">Endonuclease</keyword>
<dbReference type="EMBL" id="VSWC01000105">
    <property type="protein sequence ID" value="KAA1087477.1"/>
    <property type="molecule type" value="Genomic_DNA"/>
</dbReference>
<keyword evidence="7" id="KW-0460">Magnesium</keyword>
<dbReference type="Proteomes" id="UP000324748">
    <property type="component" value="Unassembled WGS sequence"/>
</dbReference>
<comment type="caution">
    <text evidence="15">The sequence shown here is derived from an EMBL/GenBank/DDBJ whole genome shotgun (WGS) entry which is preliminary data.</text>
</comment>
<evidence type="ECO:0000259" key="14">
    <source>
        <dbReference type="SMART" id="SM00892"/>
    </source>
</evidence>
<dbReference type="PANTHER" id="PTHR13966">
    <property type="entry name" value="ENDONUCLEASE RELATED"/>
    <property type="match status" value="1"/>
</dbReference>
<dbReference type="PANTHER" id="PTHR13966:SF5">
    <property type="entry name" value="ENDONUCLEASE G, MITOCHONDRIAL"/>
    <property type="match status" value="1"/>
</dbReference>
<dbReference type="AlphaFoldDB" id="A0A5B0NE29"/>
<keyword evidence="16" id="KW-1185">Reference proteome</keyword>
<feature type="chain" id="PRO_5022783159" description="Endonuclease" evidence="12">
    <location>
        <begin position="22"/>
        <end position="349"/>
    </location>
</feature>
<dbReference type="InterPro" id="IPR040255">
    <property type="entry name" value="Non-specific_endonuclease"/>
</dbReference>
<reference evidence="15 16" key="1">
    <citation type="submission" date="2019-05" db="EMBL/GenBank/DDBJ databases">
        <title>Emergence of the Ug99 lineage of the wheat stem rust pathogen through somatic hybridization.</title>
        <authorList>
            <person name="Li F."/>
            <person name="Upadhyaya N.M."/>
            <person name="Sperschneider J."/>
            <person name="Matny O."/>
            <person name="Nguyen-Phuc H."/>
            <person name="Mago R."/>
            <person name="Raley C."/>
            <person name="Miller M.E."/>
            <person name="Silverstein K.A.T."/>
            <person name="Henningsen E."/>
            <person name="Hirsch C.D."/>
            <person name="Visser B."/>
            <person name="Pretorius Z.A."/>
            <person name="Steffenson B.J."/>
            <person name="Schwessinger B."/>
            <person name="Dodds P.N."/>
            <person name="Figueroa M."/>
        </authorList>
    </citation>
    <scope>NUCLEOTIDE SEQUENCE [LARGE SCALE GENOMIC DNA]</scope>
    <source>
        <strain evidence="15">21-0</strain>
    </source>
</reference>
<dbReference type="GO" id="GO:0005634">
    <property type="term" value="C:nucleus"/>
    <property type="evidence" value="ECO:0007669"/>
    <property type="project" value="TreeGrafter"/>
</dbReference>
<feature type="binding site" evidence="9">
    <location>
        <position position="199"/>
    </location>
    <ligand>
        <name>Mg(2+)</name>
        <dbReference type="ChEBI" id="CHEBI:18420"/>
        <note>catalytic</note>
    </ligand>
</feature>
<dbReference type="GO" id="GO:0004521">
    <property type="term" value="F:RNA endonuclease activity"/>
    <property type="evidence" value="ECO:0007669"/>
    <property type="project" value="TreeGrafter"/>
</dbReference>
<evidence type="ECO:0000256" key="8">
    <source>
        <dbReference type="PIRSR" id="PIRSR640255-1"/>
    </source>
</evidence>
<protein>
    <recommendedName>
        <fullName evidence="10">Endonuclease</fullName>
        <ecNumber evidence="10">3.1.30.-</ecNumber>
    </recommendedName>
</protein>
<dbReference type="InterPro" id="IPR020821">
    <property type="entry name" value="ENPP1-3/EXOG-like_nuc-like"/>
</dbReference>
<feature type="domain" description="ENPP1-3/EXOG-like endonuclease/phosphodiesterase" evidence="13">
    <location>
        <begin position="99"/>
        <end position="318"/>
    </location>
</feature>
<organism evidence="15 16">
    <name type="scientific">Puccinia graminis f. sp. tritici</name>
    <dbReference type="NCBI Taxonomy" id="56615"/>
    <lineage>
        <taxon>Eukaryota</taxon>
        <taxon>Fungi</taxon>
        <taxon>Dikarya</taxon>
        <taxon>Basidiomycota</taxon>
        <taxon>Pucciniomycotina</taxon>
        <taxon>Pucciniomycetes</taxon>
        <taxon>Pucciniales</taxon>
        <taxon>Pucciniaceae</taxon>
        <taxon>Puccinia</taxon>
    </lineage>
</organism>
<dbReference type="Pfam" id="PF01223">
    <property type="entry name" value="Endonuclease_NS"/>
    <property type="match status" value="1"/>
</dbReference>
<dbReference type="OrthoDB" id="5418055at2759"/>
<feature type="region of interest" description="Disordered" evidence="11">
    <location>
        <begin position="27"/>
        <end position="58"/>
    </location>
</feature>
<feature type="region of interest" description="Disordered" evidence="11">
    <location>
        <begin position="122"/>
        <end position="144"/>
    </location>
</feature>
<keyword evidence="12" id="KW-0732">Signal</keyword>
<dbReference type="EC" id="3.1.30.-" evidence="10"/>
<comment type="similarity">
    <text evidence="2 10">Belongs to the DNA/RNA non-specific endonuclease family.</text>
</comment>
<dbReference type="CDD" id="cd00091">
    <property type="entry name" value="NUC"/>
    <property type="match status" value="1"/>
</dbReference>
<evidence type="ECO:0000256" key="4">
    <source>
        <dbReference type="ARBA" id="ARBA00022723"/>
    </source>
</evidence>
<accession>A0A5B0NE29</accession>
<dbReference type="InterPro" id="IPR018524">
    <property type="entry name" value="DNA/RNA_endonuclease_AS"/>
</dbReference>
<dbReference type="GO" id="GO:0005743">
    <property type="term" value="C:mitochondrial inner membrane"/>
    <property type="evidence" value="ECO:0007669"/>
    <property type="project" value="TreeGrafter"/>
</dbReference>
<dbReference type="FunFam" id="3.40.570.10:FF:000008">
    <property type="entry name" value="Probable NUC1-dna/rna non-specific nuclease, mitochondrial"/>
    <property type="match status" value="1"/>
</dbReference>
<dbReference type="GO" id="GO:0006309">
    <property type="term" value="P:apoptotic DNA fragmentation"/>
    <property type="evidence" value="ECO:0007669"/>
    <property type="project" value="TreeGrafter"/>
</dbReference>
<dbReference type="SUPFAM" id="SSF54060">
    <property type="entry name" value="His-Me finger endonucleases"/>
    <property type="match status" value="1"/>
</dbReference>
<dbReference type="GO" id="GO:0046872">
    <property type="term" value="F:metal ion binding"/>
    <property type="evidence" value="ECO:0007669"/>
    <property type="project" value="UniProtKB-KW"/>
</dbReference>
<keyword evidence="4 9" id="KW-0479">Metal-binding</keyword>
<dbReference type="PROSITE" id="PS01070">
    <property type="entry name" value="NUCLEASE_NON_SPEC"/>
    <property type="match status" value="1"/>
</dbReference>
<name>A0A5B0NE29_PUCGR</name>
<evidence type="ECO:0000313" key="15">
    <source>
        <dbReference type="EMBL" id="KAA1087477.1"/>
    </source>
</evidence>
<evidence type="ECO:0000256" key="9">
    <source>
        <dbReference type="PIRSR" id="PIRSR640255-2"/>
    </source>
</evidence>
<dbReference type="SMART" id="SM00477">
    <property type="entry name" value="NUC"/>
    <property type="match status" value="1"/>
</dbReference>
<feature type="domain" description="DNA/RNA non-specific endonuclease/pyrophosphatase/phosphodiesterase" evidence="14">
    <location>
        <begin position="98"/>
        <end position="318"/>
    </location>
</feature>
<gene>
    <name evidence="15" type="primary">NUC1_2</name>
    <name evidence="15" type="ORF">PGT21_032249</name>
</gene>